<dbReference type="PROSITE" id="PS51186">
    <property type="entry name" value="GNAT"/>
    <property type="match status" value="1"/>
</dbReference>
<evidence type="ECO:0000256" key="3">
    <source>
        <dbReference type="ARBA" id="ARBA00024025"/>
    </source>
</evidence>
<evidence type="ECO:0000259" key="4">
    <source>
        <dbReference type="PROSITE" id="PS51186"/>
    </source>
</evidence>
<dbReference type="GeneID" id="68104191"/>
<dbReference type="InterPro" id="IPR016181">
    <property type="entry name" value="Acyl_CoA_acyltransferase"/>
</dbReference>
<dbReference type="PANTHER" id="PTHR45896">
    <property type="entry name" value="N-ALPHA-ACETYLTRANSFERASE 30"/>
    <property type="match status" value="1"/>
</dbReference>
<dbReference type="GO" id="GO:0004596">
    <property type="term" value="F:protein-N-terminal amino-acid acetyltransferase activity"/>
    <property type="evidence" value="ECO:0007669"/>
    <property type="project" value="InterPro"/>
</dbReference>
<evidence type="ECO:0000313" key="6">
    <source>
        <dbReference type="Proteomes" id="UP000816034"/>
    </source>
</evidence>
<keyword evidence="6" id="KW-1185">Reference proteome</keyword>
<dbReference type="GO" id="GO:0031417">
    <property type="term" value="C:NatC complex"/>
    <property type="evidence" value="ECO:0007669"/>
    <property type="project" value="TreeGrafter"/>
</dbReference>
<dbReference type="PANTHER" id="PTHR45896:SF1">
    <property type="entry name" value="N-ALPHA-ACETYLTRANSFERASE 30"/>
    <property type="match status" value="1"/>
</dbReference>
<keyword evidence="2" id="KW-0012">Acyltransferase</keyword>
<evidence type="ECO:0000256" key="2">
    <source>
        <dbReference type="ARBA" id="ARBA00023315"/>
    </source>
</evidence>
<protein>
    <recommendedName>
        <fullName evidence="4">N-acetyltransferase domain-containing protein</fullName>
    </recommendedName>
</protein>
<name>A0AA88KIF0_NAELO</name>
<evidence type="ECO:0000313" key="5">
    <source>
        <dbReference type="EMBL" id="KAG2373852.1"/>
    </source>
</evidence>
<comment type="similarity">
    <text evidence="3">Belongs to the acetyltransferase family. MAK3 subfamily.</text>
</comment>
<dbReference type="AlphaFoldDB" id="A0AA88KIF0"/>
<sequence length="190" mass="21686">MSCENLSVPTLPSSESISSSNNPITYRFYEGEHDITIIKALMDVHLSEPYSVYTYRFFMNDCPRQTVLAFDGDKFVGACVGNSGDHRGKSIRGYIAMLAVEKPYRKRGIASELVKRVIDEMRKANCDEVVLETELSNTSALSFYEKLGFVRDKRLHKYYLNQGSAFRLKLYLKKEQPILENNSSEIKSTI</sequence>
<evidence type="ECO:0000256" key="1">
    <source>
        <dbReference type="ARBA" id="ARBA00022679"/>
    </source>
</evidence>
<gene>
    <name evidence="5" type="ORF">C9374_011737</name>
</gene>
<comment type="caution">
    <text evidence="5">The sequence shown here is derived from an EMBL/GenBank/DDBJ whole genome shotgun (WGS) entry which is preliminary data.</text>
</comment>
<dbReference type="InterPro" id="IPR044542">
    <property type="entry name" value="NAA30-like"/>
</dbReference>
<dbReference type="SUPFAM" id="SSF55729">
    <property type="entry name" value="Acyl-CoA N-acyltransferases (Nat)"/>
    <property type="match status" value="1"/>
</dbReference>
<dbReference type="Gene3D" id="3.40.630.30">
    <property type="match status" value="1"/>
</dbReference>
<dbReference type="EMBL" id="PYSW02000050">
    <property type="protein sequence ID" value="KAG2373852.1"/>
    <property type="molecule type" value="Genomic_DNA"/>
</dbReference>
<keyword evidence="1" id="KW-0808">Transferase</keyword>
<reference evidence="5 6" key="1">
    <citation type="journal article" date="2018" name="BMC Genomics">
        <title>The genome of Naegleria lovaniensis, the basis for a comparative approach to unravel pathogenicity factors of the human pathogenic amoeba N. fowleri.</title>
        <authorList>
            <person name="Liechti N."/>
            <person name="Schurch N."/>
            <person name="Bruggmann R."/>
            <person name="Wittwer M."/>
        </authorList>
    </citation>
    <scope>NUCLEOTIDE SEQUENCE [LARGE SCALE GENOMIC DNA]</scope>
    <source>
        <strain evidence="5 6">ATCC 30569</strain>
    </source>
</reference>
<dbReference type="RefSeq" id="XP_044543026.1">
    <property type="nucleotide sequence ID" value="XM_044687425.1"/>
</dbReference>
<dbReference type="InterPro" id="IPR000182">
    <property type="entry name" value="GNAT_dom"/>
</dbReference>
<feature type="domain" description="N-acetyltransferase" evidence="4">
    <location>
        <begin position="24"/>
        <end position="173"/>
    </location>
</feature>
<organism evidence="5 6">
    <name type="scientific">Naegleria lovaniensis</name>
    <name type="common">Amoeba</name>
    <dbReference type="NCBI Taxonomy" id="51637"/>
    <lineage>
        <taxon>Eukaryota</taxon>
        <taxon>Discoba</taxon>
        <taxon>Heterolobosea</taxon>
        <taxon>Tetramitia</taxon>
        <taxon>Eutetramitia</taxon>
        <taxon>Vahlkampfiidae</taxon>
        <taxon>Naegleria</taxon>
    </lineage>
</organism>
<dbReference type="Proteomes" id="UP000816034">
    <property type="component" value="Unassembled WGS sequence"/>
</dbReference>
<dbReference type="Pfam" id="PF00583">
    <property type="entry name" value="Acetyltransf_1"/>
    <property type="match status" value="1"/>
</dbReference>
<proteinExistence type="inferred from homology"/>
<accession>A0AA88KIF0</accession>
<dbReference type="CDD" id="cd04301">
    <property type="entry name" value="NAT_SF"/>
    <property type="match status" value="1"/>
</dbReference>